<dbReference type="Pfam" id="PF13181">
    <property type="entry name" value="TPR_8"/>
    <property type="match status" value="1"/>
</dbReference>
<keyword evidence="5" id="KW-0997">Cell inner membrane</keyword>
<dbReference type="Gene3D" id="1.25.40.10">
    <property type="entry name" value="Tetratricopeptide repeat domain"/>
    <property type="match status" value="2"/>
</dbReference>
<comment type="pathway">
    <text evidence="3">Porphyrin-containing compound metabolism; protoheme biosynthesis.</text>
</comment>
<keyword evidence="8 11" id="KW-0472">Membrane</keyword>
<dbReference type="EMBL" id="AP017372">
    <property type="protein sequence ID" value="BAU56516.1"/>
    <property type="molecule type" value="Genomic_DNA"/>
</dbReference>
<organism evidence="13 14">
    <name type="scientific">Halorhodospira halochloris</name>
    <name type="common">Ectothiorhodospira halochloris</name>
    <dbReference type="NCBI Taxonomy" id="1052"/>
    <lineage>
        <taxon>Bacteria</taxon>
        <taxon>Pseudomonadati</taxon>
        <taxon>Pseudomonadota</taxon>
        <taxon>Gammaproteobacteria</taxon>
        <taxon>Chromatiales</taxon>
        <taxon>Ectothiorhodospiraceae</taxon>
        <taxon>Halorhodospira</taxon>
    </lineage>
</organism>
<name>A0A120MZ73_HALHR</name>
<dbReference type="AlphaFoldDB" id="A0A120MZ73"/>
<dbReference type="SUPFAM" id="SSF48452">
    <property type="entry name" value="TPR-like"/>
    <property type="match status" value="1"/>
</dbReference>
<keyword evidence="6 11" id="KW-0812">Transmembrane</keyword>
<dbReference type="GO" id="GO:0042168">
    <property type="term" value="P:heme metabolic process"/>
    <property type="evidence" value="ECO:0007669"/>
    <property type="project" value="InterPro"/>
</dbReference>
<dbReference type="InterPro" id="IPR019734">
    <property type="entry name" value="TPR_rpt"/>
</dbReference>
<dbReference type="Pfam" id="PF07219">
    <property type="entry name" value="HemY_N"/>
    <property type="match status" value="1"/>
</dbReference>
<evidence type="ECO:0000313" key="13">
    <source>
        <dbReference type="EMBL" id="BAU56516.1"/>
    </source>
</evidence>
<evidence type="ECO:0000256" key="3">
    <source>
        <dbReference type="ARBA" id="ARBA00004744"/>
    </source>
</evidence>
<dbReference type="Proteomes" id="UP000218890">
    <property type="component" value="Chromosome"/>
</dbReference>
<sequence length="454" mass="50924">MRRLFIYLLILAGAVIAALYFNQLDGYAHFVVGEWRIEMSLLLTALLIALTVLVLYSVMIGTRRLLAIPAQLRNWQGRKRQESARTELTGGLLRFAEGDYDGAEQQLARSAKRSEAPLVNYLTAAIAAHRRGAREARDEYLNTAEQSGLGSYTAVQLLQAQLQIEAGELEEAQATVANVLDTNPKHRRALELMVTCSRALGDWERVEPLLSRIERYGFLPKSELEEINRWVAREKLSRASTVGRDALERTWNEFSRALRRDPEVIGAYADGLAMNGQVRAAEELIRRQLQKNWDEGLLLRYARLPAEAHIGERLAQVEAWLETRRDDPQVLFVAGALAIRAEQYDKAREYLEAAVNLSAQPKYLRALAYVQEQSGHLESARQTYREAMAITSDGDDLPEVLGLPEPASSDSMEYMTASDDSSSDGEQESSREGDSLLGKPKEPGSALRSYLRKE</sequence>
<evidence type="ECO:0000256" key="6">
    <source>
        <dbReference type="ARBA" id="ARBA00022692"/>
    </source>
</evidence>
<feature type="compositionally biased region" description="Basic and acidic residues" evidence="10">
    <location>
        <begin position="428"/>
        <end position="442"/>
    </location>
</feature>
<keyword evidence="4" id="KW-1003">Cell membrane</keyword>
<gene>
    <name evidence="13" type="primary">hemY</name>
    <name evidence="13" type="ORF">HH1059_24450</name>
</gene>
<keyword evidence="14" id="KW-1185">Reference proteome</keyword>
<feature type="transmembrane region" description="Helical" evidence="11">
    <location>
        <begin position="41"/>
        <end position="59"/>
    </location>
</feature>
<dbReference type="RefSeq" id="WP_096406478.1">
    <property type="nucleotide sequence ID" value="NZ_AP017372.2"/>
</dbReference>
<evidence type="ECO:0000256" key="10">
    <source>
        <dbReference type="SAM" id="MobiDB-lite"/>
    </source>
</evidence>
<dbReference type="NCBIfam" id="TIGR00540">
    <property type="entry name" value="TPR_hemY_coli"/>
    <property type="match status" value="1"/>
</dbReference>
<evidence type="ECO:0000256" key="2">
    <source>
        <dbReference type="ARBA" id="ARBA00004429"/>
    </source>
</evidence>
<dbReference type="UniPathway" id="UPA00252"/>
<reference evidence="13" key="1">
    <citation type="submission" date="2016-02" db="EMBL/GenBank/DDBJ databases">
        <title>Halorhodospira halochloris DSM-1059 complete genome, version 2.</title>
        <authorList>
            <person name="Tsukatani Y."/>
        </authorList>
    </citation>
    <scope>NUCLEOTIDE SEQUENCE</scope>
    <source>
        <strain evidence="13">DSM 1059</strain>
    </source>
</reference>
<comment type="subcellular location">
    <subcellularLocation>
        <location evidence="2">Cell inner membrane</location>
        <topology evidence="2">Multi-pass membrane protein</topology>
    </subcellularLocation>
</comment>
<comment type="function">
    <text evidence="1">Involved in a late step of protoheme IX synthesis.</text>
</comment>
<keyword evidence="7 11" id="KW-1133">Transmembrane helix</keyword>
<evidence type="ECO:0000313" key="14">
    <source>
        <dbReference type="Proteomes" id="UP000218890"/>
    </source>
</evidence>
<protein>
    <submittedName>
        <fullName evidence="13">Uncharacterized protein EC-HemY</fullName>
    </submittedName>
</protein>
<evidence type="ECO:0000256" key="1">
    <source>
        <dbReference type="ARBA" id="ARBA00002962"/>
    </source>
</evidence>
<accession>A0A120MZ73</accession>
<dbReference type="KEGG" id="hhk:HH1059_24450"/>
<evidence type="ECO:0000256" key="8">
    <source>
        <dbReference type="ARBA" id="ARBA00023136"/>
    </source>
</evidence>
<dbReference type="InterPro" id="IPR005254">
    <property type="entry name" value="Heme_biosyn_assoc_TPR_pro"/>
</dbReference>
<dbReference type="OrthoDB" id="7053339at2"/>
<feature type="region of interest" description="Disordered" evidence="10">
    <location>
        <begin position="394"/>
        <end position="454"/>
    </location>
</feature>
<feature type="domain" description="HemY N-terminal" evidence="12">
    <location>
        <begin position="26"/>
        <end position="132"/>
    </location>
</feature>
<keyword evidence="9" id="KW-0627">Porphyrin biosynthesis</keyword>
<proteinExistence type="predicted"/>
<dbReference type="InterPro" id="IPR010817">
    <property type="entry name" value="HemY_N"/>
</dbReference>
<evidence type="ECO:0000256" key="11">
    <source>
        <dbReference type="SAM" id="Phobius"/>
    </source>
</evidence>
<evidence type="ECO:0000256" key="5">
    <source>
        <dbReference type="ARBA" id="ARBA00022519"/>
    </source>
</evidence>
<evidence type="ECO:0000259" key="12">
    <source>
        <dbReference type="Pfam" id="PF07219"/>
    </source>
</evidence>
<dbReference type="InterPro" id="IPR011990">
    <property type="entry name" value="TPR-like_helical_dom_sf"/>
</dbReference>
<dbReference type="GO" id="GO:0006779">
    <property type="term" value="P:porphyrin-containing compound biosynthetic process"/>
    <property type="evidence" value="ECO:0007669"/>
    <property type="project" value="UniProtKB-KW"/>
</dbReference>
<evidence type="ECO:0000256" key="9">
    <source>
        <dbReference type="ARBA" id="ARBA00023244"/>
    </source>
</evidence>
<evidence type="ECO:0000256" key="7">
    <source>
        <dbReference type="ARBA" id="ARBA00022989"/>
    </source>
</evidence>
<evidence type="ECO:0000256" key="4">
    <source>
        <dbReference type="ARBA" id="ARBA00022475"/>
    </source>
</evidence>
<dbReference type="GO" id="GO:0005886">
    <property type="term" value="C:plasma membrane"/>
    <property type="evidence" value="ECO:0007669"/>
    <property type="project" value="UniProtKB-SubCell"/>
</dbReference>